<keyword evidence="2" id="KW-1185">Reference proteome</keyword>
<gene>
    <name evidence="1" type="ORF">HD601_001806</name>
</gene>
<protein>
    <submittedName>
        <fullName evidence="1">Uncharacterized protein</fullName>
    </submittedName>
</protein>
<accession>A0A7W9GP82</accession>
<evidence type="ECO:0000313" key="2">
    <source>
        <dbReference type="Proteomes" id="UP000542813"/>
    </source>
</evidence>
<dbReference type="AlphaFoldDB" id="A0A7W9GP82"/>
<organism evidence="1 2">
    <name type="scientific">Jiangella mangrovi</name>
    <dbReference type="NCBI Taxonomy" id="1524084"/>
    <lineage>
        <taxon>Bacteria</taxon>
        <taxon>Bacillati</taxon>
        <taxon>Actinomycetota</taxon>
        <taxon>Actinomycetes</taxon>
        <taxon>Jiangellales</taxon>
        <taxon>Jiangellaceae</taxon>
        <taxon>Jiangella</taxon>
    </lineage>
</organism>
<name>A0A7W9GP82_9ACTN</name>
<proteinExistence type="predicted"/>
<reference evidence="1 2" key="1">
    <citation type="submission" date="2020-08" db="EMBL/GenBank/DDBJ databases">
        <title>Sequencing the genomes of 1000 actinobacteria strains.</title>
        <authorList>
            <person name="Klenk H.-P."/>
        </authorList>
    </citation>
    <scope>NUCLEOTIDE SEQUENCE [LARGE SCALE GENOMIC DNA]</scope>
    <source>
        <strain evidence="1 2">DSM 102122</strain>
    </source>
</reference>
<comment type="caution">
    <text evidence="1">The sequence shown here is derived from an EMBL/GenBank/DDBJ whole genome shotgun (WGS) entry which is preliminary data.</text>
</comment>
<evidence type="ECO:0000313" key="1">
    <source>
        <dbReference type="EMBL" id="MBB5787231.1"/>
    </source>
</evidence>
<sequence length="133" mass="14480">MTASSNPYLARIDRTLGPLLAALECDLVWATAWMDDANEVIAPLLGLPQLPVADLPGQDGDDGADRLQWKTKALIRIAAGRPFVWVDDDIGPADRWWVELEHPGEALLHRVEPAVGLTAADVALIATWLVKHS</sequence>
<dbReference type="EMBL" id="JACHMM010000001">
    <property type="protein sequence ID" value="MBB5787231.1"/>
    <property type="molecule type" value="Genomic_DNA"/>
</dbReference>
<dbReference type="Proteomes" id="UP000542813">
    <property type="component" value="Unassembled WGS sequence"/>
</dbReference>